<evidence type="ECO:0000313" key="4">
    <source>
        <dbReference type="Proteomes" id="UP000216035"/>
    </source>
</evidence>
<dbReference type="Pfam" id="PF00117">
    <property type="entry name" value="GATase"/>
    <property type="match status" value="1"/>
</dbReference>
<dbReference type="EMBL" id="NOXX01000138">
    <property type="protein sequence ID" value="OYQ47916.1"/>
    <property type="molecule type" value="Genomic_DNA"/>
</dbReference>
<protein>
    <submittedName>
        <fullName evidence="3">Aminodeoxychorismate/anthranilate synthase component II</fullName>
    </submittedName>
</protein>
<dbReference type="Gene3D" id="3.40.50.880">
    <property type="match status" value="1"/>
</dbReference>
<dbReference type="InterPro" id="IPR050472">
    <property type="entry name" value="Anth_synth/Amidotransfase"/>
</dbReference>
<dbReference type="RefSeq" id="WP_094485237.1">
    <property type="nucleotide sequence ID" value="NZ_NOXX01000138.1"/>
</dbReference>
<dbReference type="InterPro" id="IPR017926">
    <property type="entry name" value="GATASE"/>
</dbReference>
<gene>
    <name evidence="3" type="ORF">CHX27_02750</name>
</gene>
<name>A0A256A2H3_9FLAO</name>
<accession>A0A256A2H3</accession>
<keyword evidence="1" id="KW-0315">Glutamine amidotransferase</keyword>
<dbReference type="PANTHER" id="PTHR43418:SF4">
    <property type="entry name" value="MULTIFUNCTIONAL TRYPTOPHAN BIOSYNTHESIS PROTEIN"/>
    <property type="match status" value="1"/>
</dbReference>
<dbReference type="InterPro" id="IPR029062">
    <property type="entry name" value="Class_I_gatase-like"/>
</dbReference>
<evidence type="ECO:0000313" key="3">
    <source>
        <dbReference type="EMBL" id="OYQ47916.1"/>
    </source>
</evidence>
<comment type="caution">
    <text evidence="3">The sequence shown here is derived from an EMBL/GenBank/DDBJ whole genome shotgun (WGS) entry which is preliminary data.</text>
</comment>
<dbReference type="PRINTS" id="PR00096">
    <property type="entry name" value="GATASE"/>
</dbReference>
<sequence>MTKVLLIDSYDSFTYNLVHYFEALDCQVTVLKNDEPYRDLLNTHDCVVLSPGPGLPENAGNVLPIISEIVTTKKVLGVCLGLQALATHFGGSLINLPKVHHGYADLMTQTQENKLFNGLPKTFNVARYHSWAASPTNFPEILQITAQTSDGTIMAFEHKNLPVFGVQFHPESILSEHGMQILMNWINL</sequence>
<reference evidence="3 4" key="1">
    <citation type="submission" date="2017-07" db="EMBL/GenBank/DDBJ databases">
        <title>Flavobacterium cyanobacteriorum sp. nov., isolated from cyanobacterial aggregates in a eutrophic lake.</title>
        <authorList>
            <person name="Cai H."/>
        </authorList>
    </citation>
    <scope>NUCLEOTIDE SEQUENCE [LARGE SCALE GENOMIC DNA]</scope>
    <source>
        <strain evidence="3 4">TH167</strain>
    </source>
</reference>
<feature type="domain" description="Glutamine amidotransferase" evidence="2">
    <location>
        <begin position="5"/>
        <end position="185"/>
    </location>
</feature>
<dbReference type="OrthoDB" id="9786812at2"/>
<dbReference type="SUPFAM" id="SSF52317">
    <property type="entry name" value="Class I glutamine amidotransferase-like"/>
    <property type="match status" value="1"/>
</dbReference>
<dbReference type="GO" id="GO:0005829">
    <property type="term" value="C:cytosol"/>
    <property type="evidence" value="ECO:0007669"/>
    <property type="project" value="TreeGrafter"/>
</dbReference>
<dbReference type="InterPro" id="IPR006221">
    <property type="entry name" value="TrpG/PapA_dom"/>
</dbReference>
<dbReference type="NCBIfam" id="TIGR00566">
    <property type="entry name" value="trpG_papA"/>
    <property type="match status" value="1"/>
</dbReference>
<dbReference type="GO" id="GO:0000162">
    <property type="term" value="P:L-tryptophan biosynthetic process"/>
    <property type="evidence" value="ECO:0007669"/>
    <property type="project" value="TreeGrafter"/>
</dbReference>
<keyword evidence="4" id="KW-1185">Reference proteome</keyword>
<dbReference type="PANTHER" id="PTHR43418">
    <property type="entry name" value="MULTIFUNCTIONAL TRYPTOPHAN BIOSYNTHESIS PROTEIN-RELATED"/>
    <property type="match status" value="1"/>
</dbReference>
<dbReference type="FunFam" id="3.40.50.880:FF:000003">
    <property type="entry name" value="Anthranilate synthase component II"/>
    <property type="match status" value="1"/>
</dbReference>
<proteinExistence type="predicted"/>
<evidence type="ECO:0000256" key="1">
    <source>
        <dbReference type="ARBA" id="ARBA00022962"/>
    </source>
</evidence>
<dbReference type="PRINTS" id="PR00097">
    <property type="entry name" value="ANTSNTHASEII"/>
</dbReference>
<dbReference type="PROSITE" id="PS51273">
    <property type="entry name" value="GATASE_TYPE_1"/>
    <property type="match status" value="1"/>
</dbReference>
<dbReference type="AlphaFoldDB" id="A0A256A2H3"/>
<dbReference type="CDD" id="cd01743">
    <property type="entry name" value="GATase1_Anthranilate_Synthase"/>
    <property type="match status" value="1"/>
</dbReference>
<organism evidence="3 4">
    <name type="scientific">Flavobacterium aurantiibacter</name>
    <dbReference type="NCBI Taxonomy" id="2023067"/>
    <lineage>
        <taxon>Bacteria</taxon>
        <taxon>Pseudomonadati</taxon>
        <taxon>Bacteroidota</taxon>
        <taxon>Flavobacteriia</taxon>
        <taxon>Flavobacteriales</taxon>
        <taxon>Flavobacteriaceae</taxon>
        <taxon>Flavobacterium</taxon>
    </lineage>
</organism>
<evidence type="ECO:0000259" key="2">
    <source>
        <dbReference type="Pfam" id="PF00117"/>
    </source>
</evidence>
<dbReference type="GO" id="GO:0004049">
    <property type="term" value="F:anthranilate synthase activity"/>
    <property type="evidence" value="ECO:0007669"/>
    <property type="project" value="TreeGrafter"/>
</dbReference>
<dbReference type="Proteomes" id="UP000216035">
    <property type="component" value="Unassembled WGS sequence"/>
</dbReference>